<dbReference type="EMBL" id="FNEJ01000003">
    <property type="protein sequence ID" value="SDI29296.1"/>
    <property type="molecule type" value="Genomic_DNA"/>
</dbReference>
<proteinExistence type="predicted"/>
<evidence type="ECO:0000256" key="2">
    <source>
        <dbReference type="SAM" id="SignalP"/>
    </source>
</evidence>
<dbReference type="Proteomes" id="UP000199093">
    <property type="component" value="Unassembled WGS sequence"/>
</dbReference>
<reference evidence="3 4" key="1">
    <citation type="submission" date="2016-10" db="EMBL/GenBank/DDBJ databases">
        <authorList>
            <person name="de Groot N.N."/>
        </authorList>
    </citation>
    <scope>NUCLEOTIDE SEQUENCE [LARGE SCALE GENOMIC DNA]</scope>
    <source>
        <strain evidence="3 4">DSM 26424</strain>
    </source>
</reference>
<gene>
    <name evidence="3" type="ORF">SAMN04487993_10035</name>
</gene>
<dbReference type="STRING" id="555512.SAMN04487993_10035"/>
<sequence length="91" mass="9579">MMTRLILAPALLLLMALPAQAQPDSPRLSTRDAMAQPPATGGQGQTWVSPQGCTYSRAQAPGYPATWHLILNGADIGLTNAHRRCPGMLGG</sequence>
<feature type="region of interest" description="Disordered" evidence="1">
    <location>
        <begin position="23"/>
        <end position="48"/>
    </location>
</feature>
<feature type="signal peptide" evidence="2">
    <location>
        <begin position="1"/>
        <end position="21"/>
    </location>
</feature>
<keyword evidence="4" id="KW-1185">Reference proteome</keyword>
<dbReference type="AlphaFoldDB" id="A0A1G8JDM9"/>
<evidence type="ECO:0000313" key="3">
    <source>
        <dbReference type="EMBL" id="SDI29296.1"/>
    </source>
</evidence>
<evidence type="ECO:0000256" key="1">
    <source>
        <dbReference type="SAM" id="MobiDB-lite"/>
    </source>
</evidence>
<accession>A0A1G8JDM9</accession>
<keyword evidence="2" id="KW-0732">Signal</keyword>
<evidence type="ECO:0000313" key="4">
    <source>
        <dbReference type="Proteomes" id="UP000199093"/>
    </source>
</evidence>
<organism evidence="3 4">
    <name type="scientific">Salipiger marinus</name>
    <dbReference type="NCBI Taxonomy" id="555512"/>
    <lineage>
        <taxon>Bacteria</taxon>
        <taxon>Pseudomonadati</taxon>
        <taxon>Pseudomonadota</taxon>
        <taxon>Alphaproteobacteria</taxon>
        <taxon>Rhodobacterales</taxon>
        <taxon>Roseobacteraceae</taxon>
        <taxon>Salipiger</taxon>
    </lineage>
</organism>
<name>A0A1G8JDM9_9RHOB</name>
<feature type="chain" id="PRO_5011500992" evidence="2">
    <location>
        <begin position="22"/>
        <end position="91"/>
    </location>
</feature>
<protein>
    <submittedName>
        <fullName evidence="3">Uncharacterized protein</fullName>
    </submittedName>
</protein>
<dbReference type="RefSeq" id="WP_242656630.1">
    <property type="nucleotide sequence ID" value="NZ_FNEJ01000003.1"/>
</dbReference>